<dbReference type="EMBL" id="AP014961">
    <property type="protein sequence ID" value="BAS93972.1"/>
    <property type="molecule type" value="Genomic_DNA"/>
</dbReference>
<proteinExistence type="predicted"/>
<dbReference type="InParanoid" id="A0A0P0WMB0"/>
<organism evidence="2 3">
    <name type="scientific">Oryza sativa subsp. japonica</name>
    <name type="common">Rice</name>
    <dbReference type="NCBI Taxonomy" id="39947"/>
    <lineage>
        <taxon>Eukaryota</taxon>
        <taxon>Viridiplantae</taxon>
        <taxon>Streptophyta</taxon>
        <taxon>Embryophyta</taxon>
        <taxon>Tracheophyta</taxon>
        <taxon>Spermatophyta</taxon>
        <taxon>Magnoliopsida</taxon>
        <taxon>Liliopsida</taxon>
        <taxon>Poales</taxon>
        <taxon>Poaceae</taxon>
        <taxon>BOP clade</taxon>
        <taxon>Oryzoideae</taxon>
        <taxon>Oryzeae</taxon>
        <taxon>Oryzinae</taxon>
        <taxon>Oryza</taxon>
        <taxon>Oryza sativa</taxon>
    </lineage>
</organism>
<dbReference type="Proteomes" id="UP000059680">
    <property type="component" value="Chromosome 5"/>
</dbReference>
<gene>
    <name evidence="2" type="ordered locus">Os05g0408066</name>
    <name evidence="2" type="ORF">OSNPB_050408066</name>
</gene>
<reference evidence="2 3" key="2">
    <citation type="journal article" date="2013" name="Plant Cell Physiol.">
        <title>Rice Annotation Project Database (RAP-DB): an integrative and interactive database for rice genomics.</title>
        <authorList>
            <person name="Sakai H."/>
            <person name="Lee S.S."/>
            <person name="Tanaka T."/>
            <person name="Numa H."/>
            <person name="Kim J."/>
            <person name="Kawahara Y."/>
            <person name="Wakimoto H."/>
            <person name="Yang C.C."/>
            <person name="Iwamoto M."/>
            <person name="Abe T."/>
            <person name="Yamada Y."/>
            <person name="Muto A."/>
            <person name="Inokuchi H."/>
            <person name="Ikemura T."/>
            <person name="Matsumoto T."/>
            <person name="Sasaki T."/>
            <person name="Itoh T."/>
        </authorList>
    </citation>
    <scope>NUCLEOTIDE SEQUENCE [LARGE SCALE GENOMIC DNA]</scope>
    <source>
        <strain evidence="3">cv. Nipponbare</strain>
    </source>
</reference>
<dbReference type="AlphaFoldDB" id="A0A0P0WMB0"/>
<protein>
    <submittedName>
        <fullName evidence="2">Os05g0408066 protein</fullName>
    </submittedName>
</protein>
<feature type="region of interest" description="Disordered" evidence="1">
    <location>
        <begin position="144"/>
        <end position="186"/>
    </location>
</feature>
<evidence type="ECO:0000256" key="1">
    <source>
        <dbReference type="SAM" id="MobiDB-lite"/>
    </source>
</evidence>
<feature type="region of interest" description="Disordered" evidence="1">
    <location>
        <begin position="1"/>
        <end position="45"/>
    </location>
</feature>
<feature type="compositionally biased region" description="Low complexity" evidence="1">
    <location>
        <begin position="24"/>
        <end position="41"/>
    </location>
</feature>
<dbReference type="PaxDb" id="39947-A0A0P0WMB0"/>
<feature type="compositionally biased region" description="Basic residues" evidence="1">
    <location>
        <begin position="1"/>
        <end position="12"/>
    </location>
</feature>
<sequence>MLKLVGARRNRRSPLSSVPPPPLAVHTPTPDPTTTRAPATPFADGWGETRQRWARWSTASAWSGGQIWSAVSSPGSLSAAAPPHRAIANLYPSPPSLYASTTMPSRRRWRRRRLLCAGSSCFAPAEGGVLAGAIQVRHRRSPIVVPGEGQEGGIVERERKENVGTSVKSTESARAARSPPRGHASL</sequence>
<name>A0A0P0WMB0_ORYSJ</name>
<reference evidence="3" key="1">
    <citation type="journal article" date="2005" name="Nature">
        <title>The map-based sequence of the rice genome.</title>
        <authorList>
            <consortium name="International rice genome sequencing project (IRGSP)"/>
            <person name="Matsumoto T."/>
            <person name="Wu J."/>
            <person name="Kanamori H."/>
            <person name="Katayose Y."/>
            <person name="Fujisawa M."/>
            <person name="Namiki N."/>
            <person name="Mizuno H."/>
            <person name="Yamamoto K."/>
            <person name="Antonio B.A."/>
            <person name="Baba T."/>
            <person name="Sakata K."/>
            <person name="Nagamura Y."/>
            <person name="Aoki H."/>
            <person name="Arikawa K."/>
            <person name="Arita K."/>
            <person name="Bito T."/>
            <person name="Chiden Y."/>
            <person name="Fujitsuka N."/>
            <person name="Fukunaka R."/>
            <person name="Hamada M."/>
            <person name="Harada C."/>
            <person name="Hayashi A."/>
            <person name="Hijishita S."/>
            <person name="Honda M."/>
            <person name="Hosokawa S."/>
            <person name="Ichikawa Y."/>
            <person name="Idonuma A."/>
            <person name="Iijima M."/>
            <person name="Ikeda M."/>
            <person name="Ikeno M."/>
            <person name="Ito K."/>
            <person name="Ito S."/>
            <person name="Ito T."/>
            <person name="Ito Y."/>
            <person name="Ito Y."/>
            <person name="Iwabuchi A."/>
            <person name="Kamiya K."/>
            <person name="Karasawa W."/>
            <person name="Kurita K."/>
            <person name="Katagiri S."/>
            <person name="Kikuta A."/>
            <person name="Kobayashi H."/>
            <person name="Kobayashi N."/>
            <person name="Machita K."/>
            <person name="Maehara T."/>
            <person name="Masukawa M."/>
            <person name="Mizubayashi T."/>
            <person name="Mukai Y."/>
            <person name="Nagasaki H."/>
            <person name="Nagata Y."/>
            <person name="Naito S."/>
            <person name="Nakashima M."/>
            <person name="Nakama Y."/>
            <person name="Nakamichi Y."/>
            <person name="Nakamura M."/>
            <person name="Meguro A."/>
            <person name="Negishi M."/>
            <person name="Ohta I."/>
            <person name="Ohta T."/>
            <person name="Okamoto M."/>
            <person name="Ono N."/>
            <person name="Saji S."/>
            <person name="Sakaguchi M."/>
            <person name="Sakai K."/>
            <person name="Shibata M."/>
            <person name="Shimokawa T."/>
            <person name="Song J."/>
            <person name="Takazaki Y."/>
            <person name="Terasawa K."/>
            <person name="Tsugane M."/>
            <person name="Tsuji K."/>
            <person name="Ueda S."/>
            <person name="Waki K."/>
            <person name="Yamagata H."/>
            <person name="Yamamoto M."/>
            <person name="Yamamoto S."/>
            <person name="Yamane H."/>
            <person name="Yoshiki S."/>
            <person name="Yoshihara R."/>
            <person name="Yukawa K."/>
            <person name="Zhong H."/>
            <person name="Yano M."/>
            <person name="Yuan Q."/>
            <person name="Ouyang S."/>
            <person name="Liu J."/>
            <person name="Jones K.M."/>
            <person name="Gansberger K."/>
            <person name="Moffat K."/>
            <person name="Hill J."/>
            <person name="Bera J."/>
            <person name="Fadrosh D."/>
            <person name="Jin S."/>
            <person name="Johri S."/>
            <person name="Kim M."/>
            <person name="Overton L."/>
            <person name="Reardon M."/>
            <person name="Tsitrin T."/>
            <person name="Vuong H."/>
            <person name="Weaver B."/>
            <person name="Ciecko A."/>
            <person name="Tallon L."/>
            <person name="Jackson J."/>
            <person name="Pai G."/>
            <person name="Aken S.V."/>
            <person name="Utterback T."/>
            <person name="Reidmuller S."/>
            <person name="Feldblyum T."/>
            <person name="Hsiao J."/>
            <person name="Zismann V."/>
            <person name="Iobst S."/>
            <person name="de Vazeille A.R."/>
            <person name="Buell C.R."/>
            <person name="Ying K."/>
            <person name="Li Y."/>
            <person name="Lu T."/>
            <person name="Huang Y."/>
            <person name="Zhao Q."/>
            <person name="Feng Q."/>
            <person name="Zhang L."/>
            <person name="Zhu J."/>
            <person name="Weng Q."/>
            <person name="Mu J."/>
            <person name="Lu Y."/>
            <person name="Fan D."/>
            <person name="Liu Y."/>
            <person name="Guan J."/>
            <person name="Zhang Y."/>
            <person name="Yu S."/>
            <person name="Liu X."/>
            <person name="Zhang Y."/>
            <person name="Hong G."/>
            <person name="Han B."/>
            <person name="Choisne N."/>
            <person name="Demange N."/>
            <person name="Orjeda G."/>
            <person name="Samain S."/>
            <person name="Cattolico L."/>
            <person name="Pelletier E."/>
            <person name="Couloux A."/>
            <person name="Segurens B."/>
            <person name="Wincker P."/>
            <person name="D'Hont A."/>
            <person name="Scarpelli C."/>
            <person name="Weissenbach J."/>
            <person name="Salanoubat M."/>
            <person name="Quetier F."/>
            <person name="Yu Y."/>
            <person name="Kim H.R."/>
            <person name="Rambo T."/>
            <person name="Currie J."/>
            <person name="Collura K."/>
            <person name="Luo M."/>
            <person name="Yang T."/>
            <person name="Ammiraju J.S.S."/>
            <person name="Engler F."/>
            <person name="Soderlund C."/>
            <person name="Wing R.A."/>
            <person name="Palmer L.E."/>
            <person name="de la Bastide M."/>
            <person name="Spiegel L."/>
            <person name="Nascimento L."/>
            <person name="Zutavern T."/>
            <person name="O'Shaughnessy A."/>
            <person name="Dike S."/>
            <person name="Dedhia N."/>
            <person name="Preston R."/>
            <person name="Balija V."/>
            <person name="McCombie W.R."/>
            <person name="Chow T."/>
            <person name="Chen H."/>
            <person name="Chung M."/>
            <person name="Chen C."/>
            <person name="Shaw J."/>
            <person name="Wu H."/>
            <person name="Hsiao K."/>
            <person name="Chao Y."/>
            <person name="Chu M."/>
            <person name="Cheng C."/>
            <person name="Hour A."/>
            <person name="Lee P."/>
            <person name="Lin S."/>
            <person name="Lin Y."/>
            <person name="Liou J."/>
            <person name="Liu S."/>
            <person name="Hsing Y."/>
            <person name="Raghuvanshi S."/>
            <person name="Mohanty A."/>
            <person name="Bharti A.K."/>
            <person name="Gaur A."/>
            <person name="Gupta V."/>
            <person name="Kumar D."/>
            <person name="Ravi V."/>
            <person name="Vij S."/>
            <person name="Kapur A."/>
            <person name="Khurana P."/>
            <person name="Khurana P."/>
            <person name="Khurana J.P."/>
            <person name="Tyagi A.K."/>
            <person name="Gaikwad K."/>
            <person name="Singh A."/>
            <person name="Dalal V."/>
            <person name="Srivastava S."/>
            <person name="Dixit A."/>
            <person name="Pal A.K."/>
            <person name="Ghazi I.A."/>
            <person name="Yadav M."/>
            <person name="Pandit A."/>
            <person name="Bhargava A."/>
            <person name="Sureshbabu K."/>
            <person name="Batra K."/>
            <person name="Sharma T.R."/>
            <person name="Mohapatra T."/>
            <person name="Singh N.K."/>
            <person name="Messing J."/>
            <person name="Nelson A.B."/>
            <person name="Fuks G."/>
            <person name="Kavchok S."/>
            <person name="Keizer G."/>
            <person name="Linton E."/>
            <person name="Llaca V."/>
            <person name="Song R."/>
            <person name="Tanyolac B."/>
            <person name="Young S."/>
            <person name="Ho-Il K."/>
            <person name="Hahn J.H."/>
            <person name="Sangsakoo G."/>
            <person name="Vanavichit A."/>
            <person name="de Mattos Luiz.A.T."/>
            <person name="Zimmer P.D."/>
            <person name="Malone G."/>
            <person name="Dellagostin O."/>
            <person name="de Oliveira A.C."/>
            <person name="Bevan M."/>
            <person name="Bancroft I."/>
            <person name="Minx P."/>
            <person name="Cordum H."/>
            <person name="Wilson R."/>
            <person name="Cheng Z."/>
            <person name="Jin W."/>
            <person name="Jiang J."/>
            <person name="Leong S.A."/>
            <person name="Iwama H."/>
            <person name="Gojobori T."/>
            <person name="Itoh T."/>
            <person name="Niimura Y."/>
            <person name="Fujii Y."/>
            <person name="Habara T."/>
            <person name="Sakai H."/>
            <person name="Sato Y."/>
            <person name="Wilson G."/>
            <person name="Kumar K."/>
            <person name="McCouch S."/>
            <person name="Juretic N."/>
            <person name="Hoen D."/>
            <person name="Wright S."/>
            <person name="Bruskiewich R."/>
            <person name="Bureau T."/>
            <person name="Miyao A."/>
            <person name="Hirochika H."/>
            <person name="Nishikawa T."/>
            <person name="Kadowaki K."/>
            <person name="Sugiura M."/>
            <person name="Burr B."/>
            <person name="Sasaki T."/>
        </authorList>
    </citation>
    <scope>NUCLEOTIDE SEQUENCE [LARGE SCALE GENOMIC DNA]</scope>
    <source>
        <strain evidence="3">cv. Nipponbare</strain>
    </source>
</reference>
<feature type="compositionally biased region" description="Polar residues" evidence="1">
    <location>
        <begin position="163"/>
        <end position="172"/>
    </location>
</feature>
<evidence type="ECO:0000313" key="3">
    <source>
        <dbReference type="Proteomes" id="UP000059680"/>
    </source>
</evidence>
<accession>A0A0P0WMB0</accession>
<keyword evidence="3" id="KW-1185">Reference proteome</keyword>
<reference evidence="2 3" key="3">
    <citation type="journal article" date="2013" name="Rice">
        <title>Improvement of the Oryza sativa Nipponbare reference genome using next generation sequence and optical map data.</title>
        <authorList>
            <person name="Kawahara Y."/>
            <person name="de la Bastide M."/>
            <person name="Hamilton J.P."/>
            <person name="Kanamori H."/>
            <person name="McCombie W.R."/>
            <person name="Ouyang S."/>
            <person name="Schwartz D.C."/>
            <person name="Tanaka T."/>
            <person name="Wu J."/>
            <person name="Zhou S."/>
            <person name="Childs K.L."/>
            <person name="Davidson R.M."/>
            <person name="Lin H."/>
            <person name="Quesada-Ocampo L."/>
            <person name="Vaillancourt B."/>
            <person name="Sakai H."/>
            <person name="Lee S.S."/>
            <person name="Kim J."/>
            <person name="Numa H."/>
            <person name="Itoh T."/>
            <person name="Buell C.R."/>
            <person name="Matsumoto T."/>
        </authorList>
    </citation>
    <scope>NUCLEOTIDE SEQUENCE [LARGE SCALE GENOMIC DNA]</scope>
    <source>
        <strain evidence="3">cv. Nipponbare</strain>
    </source>
</reference>
<evidence type="ECO:0000313" key="2">
    <source>
        <dbReference type="EMBL" id="BAS93972.1"/>
    </source>
</evidence>